<evidence type="ECO:0000313" key="2">
    <source>
        <dbReference type="EMBL" id="CAI9282526.1"/>
    </source>
</evidence>
<dbReference type="AlphaFoldDB" id="A0AA35YYN8"/>
<organism evidence="2 3">
    <name type="scientific">Lactuca saligna</name>
    <name type="common">Willowleaf lettuce</name>
    <dbReference type="NCBI Taxonomy" id="75948"/>
    <lineage>
        <taxon>Eukaryota</taxon>
        <taxon>Viridiplantae</taxon>
        <taxon>Streptophyta</taxon>
        <taxon>Embryophyta</taxon>
        <taxon>Tracheophyta</taxon>
        <taxon>Spermatophyta</taxon>
        <taxon>Magnoliopsida</taxon>
        <taxon>eudicotyledons</taxon>
        <taxon>Gunneridae</taxon>
        <taxon>Pentapetalae</taxon>
        <taxon>asterids</taxon>
        <taxon>campanulids</taxon>
        <taxon>Asterales</taxon>
        <taxon>Asteraceae</taxon>
        <taxon>Cichorioideae</taxon>
        <taxon>Cichorieae</taxon>
        <taxon>Lactucinae</taxon>
        <taxon>Lactuca</taxon>
    </lineage>
</organism>
<proteinExistence type="predicted"/>
<dbReference type="EMBL" id="OX465080">
    <property type="protein sequence ID" value="CAI9282526.1"/>
    <property type="molecule type" value="Genomic_DNA"/>
</dbReference>
<evidence type="ECO:0000256" key="1">
    <source>
        <dbReference type="SAM" id="MobiDB-lite"/>
    </source>
</evidence>
<name>A0AA35YYN8_LACSI</name>
<protein>
    <submittedName>
        <fullName evidence="2">Uncharacterized protein</fullName>
    </submittedName>
</protein>
<feature type="region of interest" description="Disordered" evidence="1">
    <location>
        <begin position="1"/>
        <end position="26"/>
    </location>
</feature>
<keyword evidence="3" id="KW-1185">Reference proteome</keyword>
<gene>
    <name evidence="2" type="ORF">LSALG_LOCUS22162</name>
</gene>
<sequence>MEEPEEEPEENPEGGPAMGQEVGPEVELEEYVVTDYKYGDSNQDLDDGKEIEETHSEPHLLEAPSDPRTPKLWLYELEKGRGNHPRGE</sequence>
<evidence type="ECO:0000313" key="3">
    <source>
        <dbReference type="Proteomes" id="UP001177003"/>
    </source>
</evidence>
<dbReference type="Proteomes" id="UP001177003">
    <property type="component" value="Chromosome 4"/>
</dbReference>
<reference evidence="2" key="1">
    <citation type="submission" date="2023-04" db="EMBL/GenBank/DDBJ databases">
        <authorList>
            <person name="Vijverberg K."/>
            <person name="Xiong W."/>
            <person name="Schranz E."/>
        </authorList>
    </citation>
    <scope>NUCLEOTIDE SEQUENCE</scope>
</reference>
<accession>A0AA35YYN8</accession>
<feature type="compositionally biased region" description="Acidic residues" evidence="1">
    <location>
        <begin position="1"/>
        <end position="12"/>
    </location>
</feature>